<dbReference type="EMBL" id="CP005587">
    <property type="protein sequence ID" value="AGK56913.1"/>
    <property type="molecule type" value="Genomic_DNA"/>
</dbReference>
<name>N0B1T8_9HYPH</name>
<keyword evidence="2" id="KW-1185">Reference proteome</keyword>
<dbReference type="AlphaFoldDB" id="N0B1T8"/>
<sequence length="106" mass="12056">MQRREDLAIEKLVAELRVQPFAIAIPPRASRFDVERLDADPAEPLTHADRNKFWAVVGANVLRRSVCDEEVGQTVEHVIGNIMANVAKSDVGRRYDYFWKYLPGSC</sequence>
<gene>
    <name evidence="1" type="ORF">HYPDE_26153</name>
</gene>
<organism evidence="1 2">
    <name type="scientific">Hyphomicrobium denitrificans 1NES1</name>
    <dbReference type="NCBI Taxonomy" id="670307"/>
    <lineage>
        <taxon>Bacteria</taxon>
        <taxon>Pseudomonadati</taxon>
        <taxon>Pseudomonadota</taxon>
        <taxon>Alphaproteobacteria</taxon>
        <taxon>Hyphomicrobiales</taxon>
        <taxon>Hyphomicrobiaceae</taxon>
        <taxon>Hyphomicrobium</taxon>
    </lineage>
</organism>
<reference evidence="1 2" key="1">
    <citation type="journal article" date="2013" name="Genome Announc.">
        <title>Genome sequences for three denitrifying bacterial strains isolated from a uranium- and nitrate-contaminated subsurface environment.</title>
        <authorList>
            <person name="Venkatramanan R."/>
            <person name="Prakash O."/>
            <person name="Woyke T."/>
            <person name="Chain P."/>
            <person name="Goodwin L.A."/>
            <person name="Watson D."/>
            <person name="Brooks S."/>
            <person name="Kostka J.E."/>
            <person name="Green S.J."/>
        </authorList>
    </citation>
    <scope>NUCLEOTIDE SEQUENCE [LARGE SCALE GENOMIC DNA]</scope>
    <source>
        <strain evidence="1 2">1NES1</strain>
    </source>
</reference>
<dbReference type="STRING" id="670307.HYPDE_26153"/>
<dbReference type="HOGENOM" id="CLU_2219535_0_0_5"/>
<dbReference type="Proteomes" id="UP000005952">
    <property type="component" value="Chromosome"/>
</dbReference>
<accession>N0B1T8</accession>
<evidence type="ECO:0000313" key="1">
    <source>
        <dbReference type="EMBL" id="AGK56913.1"/>
    </source>
</evidence>
<evidence type="ECO:0000313" key="2">
    <source>
        <dbReference type="Proteomes" id="UP000005952"/>
    </source>
</evidence>
<dbReference type="KEGG" id="hdt:HYPDE_26153"/>
<proteinExistence type="predicted"/>
<protein>
    <submittedName>
        <fullName evidence="1">Transposase IS3/IS911 family protein</fullName>
    </submittedName>
</protein>